<evidence type="ECO:0000259" key="1">
    <source>
        <dbReference type="Pfam" id="PF20150"/>
    </source>
</evidence>
<dbReference type="Pfam" id="PF20150">
    <property type="entry name" value="2EXR"/>
    <property type="match status" value="1"/>
</dbReference>
<protein>
    <recommendedName>
        <fullName evidence="1">2EXR domain-containing protein</fullName>
    </recommendedName>
</protein>
<evidence type="ECO:0000313" key="2">
    <source>
        <dbReference type="EMBL" id="KAJ9668986.1"/>
    </source>
</evidence>
<name>A0ABQ9P321_9PEZI</name>
<comment type="caution">
    <text evidence="2">The sequence shown here is derived from an EMBL/GenBank/DDBJ whole genome shotgun (WGS) entry which is preliminary data.</text>
</comment>
<reference evidence="2" key="1">
    <citation type="submission" date="2022-10" db="EMBL/GenBank/DDBJ databases">
        <title>Culturing micro-colonial fungi from biological soil crusts in the Mojave desert and describing Neophaeococcomyces mojavensis, and introducing the new genera and species Taxawa tesnikishii.</title>
        <authorList>
            <person name="Kurbessoian T."/>
            <person name="Stajich J.E."/>
        </authorList>
    </citation>
    <scope>NUCLEOTIDE SEQUENCE</scope>
    <source>
        <strain evidence="2">TK_1</strain>
    </source>
</reference>
<dbReference type="InterPro" id="IPR045518">
    <property type="entry name" value="2EXR"/>
</dbReference>
<accession>A0ABQ9P321</accession>
<sequence length="247" mass="27670">MKSRNHRSARGHYTRSSAKQFHRFPSLPTELRCHIWKIATGDAVSDSPRISLNSANGSSTASTLHQAGILTASRESQYEAESAFYKSAVFTFNAGTPPASIRNLREKLDRVPTRILRHMSALTIRDEWASYALPCILGFLEDNEMAVHVEMVANVSSFNQAKDALKRGTIIKDSMQPSRSRLSWYVHYDSSEVHTQSGWQPAWAEMFQMGMTTISQMPGGCVICTLGFDPRQVEQLWTCDHGREVGS</sequence>
<evidence type="ECO:0000313" key="3">
    <source>
        <dbReference type="Proteomes" id="UP001172684"/>
    </source>
</evidence>
<feature type="domain" description="2EXR" evidence="1">
    <location>
        <begin position="21"/>
        <end position="93"/>
    </location>
</feature>
<organism evidence="2 3">
    <name type="scientific">Coniosporium apollinis</name>
    <dbReference type="NCBI Taxonomy" id="61459"/>
    <lineage>
        <taxon>Eukaryota</taxon>
        <taxon>Fungi</taxon>
        <taxon>Dikarya</taxon>
        <taxon>Ascomycota</taxon>
        <taxon>Pezizomycotina</taxon>
        <taxon>Dothideomycetes</taxon>
        <taxon>Dothideomycetes incertae sedis</taxon>
        <taxon>Coniosporium</taxon>
    </lineage>
</organism>
<keyword evidence="3" id="KW-1185">Reference proteome</keyword>
<dbReference type="Proteomes" id="UP001172684">
    <property type="component" value="Unassembled WGS sequence"/>
</dbReference>
<dbReference type="EMBL" id="JAPDRL010000004">
    <property type="protein sequence ID" value="KAJ9668986.1"/>
    <property type="molecule type" value="Genomic_DNA"/>
</dbReference>
<gene>
    <name evidence="2" type="ORF">H2201_000812</name>
</gene>
<proteinExistence type="predicted"/>